<dbReference type="OrthoDB" id="6262731at2759"/>
<dbReference type="InterPro" id="IPR010695">
    <property type="entry name" value="FAIM1"/>
</dbReference>
<gene>
    <name evidence="1" type="ORF">FF38_07648</name>
</gene>
<dbReference type="Gene3D" id="2.40.128.180">
    <property type="match status" value="1"/>
</dbReference>
<evidence type="ECO:0000313" key="1">
    <source>
        <dbReference type="EMBL" id="KNC34862.1"/>
    </source>
</evidence>
<protein>
    <submittedName>
        <fullName evidence="1">Uncharacterized protein</fullName>
    </submittedName>
</protein>
<sequence length="64" mass="7098">MFAEFVDGGTDTVVHENDVEFRLQTRSSGHKLSGIVHTLLANQVEIPEAKIQEIMQEPCSILST</sequence>
<dbReference type="GO" id="GO:0043066">
    <property type="term" value="P:negative regulation of apoptotic process"/>
    <property type="evidence" value="ECO:0007669"/>
    <property type="project" value="InterPro"/>
</dbReference>
<dbReference type="InterPro" id="IPR038513">
    <property type="entry name" value="FAIM1_dom_sf"/>
</dbReference>
<name>A0A0L0CRJ8_LUCCU</name>
<dbReference type="AlphaFoldDB" id="A0A0L0CRJ8"/>
<dbReference type="Proteomes" id="UP000037069">
    <property type="component" value="Unassembled WGS sequence"/>
</dbReference>
<dbReference type="Pfam" id="PF06905">
    <property type="entry name" value="FAIM1"/>
    <property type="match status" value="1"/>
</dbReference>
<dbReference type="EMBL" id="JRES01000020">
    <property type="protein sequence ID" value="KNC34862.1"/>
    <property type="molecule type" value="Genomic_DNA"/>
</dbReference>
<proteinExistence type="predicted"/>
<reference evidence="1 2" key="1">
    <citation type="journal article" date="2015" name="Nat. Commun.">
        <title>Lucilia cuprina genome unlocks parasitic fly biology to underpin future interventions.</title>
        <authorList>
            <person name="Anstead C.A."/>
            <person name="Korhonen P.K."/>
            <person name="Young N.D."/>
            <person name="Hall R.S."/>
            <person name="Jex A.R."/>
            <person name="Murali S.C."/>
            <person name="Hughes D.S."/>
            <person name="Lee S.F."/>
            <person name="Perry T."/>
            <person name="Stroehlein A.J."/>
            <person name="Ansell B.R."/>
            <person name="Breugelmans B."/>
            <person name="Hofmann A."/>
            <person name="Qu J."/>
            <person name="Dugan S."/>
            <person name="Lee S.L."/>
            <person name="Chao H."/>
            <person name="Dinh H."/>
            <person name="Han Y."/>
            <person name="Doddapaneni H.V."/>
            <person name="Worley K.C."/>
            <person name="Muzny D.M."/>
            <person name="Ioannidis P."/>
            <person name="Waterhouse R.M."/>
            <person name="Zdobnov E.M."/>
            <person name="James P.J."/>
            <person name="Bagnall N.H."/>
            <person name="Kotze A.C."/>
            <person name="Gibbs R.A."/>
            <person name="Richards S."/>
            <person name="Batterham P."/>
            <person name="Gasser R.B."/>
        </authorList>
    </citation>
    <scope>NUCLEOTIDE SEQUENCE [LARGE SCALE GENOMIC DNA]</scope>
    <source>
        <strain evidence="1 2">LS</strain>
        <tissue evidence="1">Full body</tissue>
    </source>
</reference>
<evidence type="ECO:0000313" key="2">
    <source>
        <dbReference type="Proteomes" id="UP000037069"/>
    </source>
</evidence>
<accession>A0A0L0CRJ8</accession>
<organism evidence="1 2">
    <name type="scientific">Lucilia cuprina</name>
    <name type="common">Green bottle fly</name>
    <name type="synonym">Australian sheep blowfly</name>
    <dbReference type="NCBI Taxonomy" id="7375"/>
    <lineage>
        <taxon>Eukaryota</taxon>
        <taxon>Metazoa</taxon>
        <taxon>Ecdysozoa</taxon>
        <taxon>Arthropoda</taxon>
        <taxon>Hexapoda</taxon>
        <taxon>Insecta</taxon>
        <taxon>Pterygota</taxon>
        <taxon>Neoptera</taxon>
        <taxon>Endopterygota</taxon>
        <taxon>Diptera</taxon>
        <taxon>Brachycera</taxon>
        <taxon>Muscomorpha</taxon>
        <taxon>Oestroidea</taxon>
        <taxon>Calliphoridae</taxon>
        <taxon>Luciliinae</taxon>
        <taxon>Lucilia</taxon>
    </lineage>
</organism>
<keyword evidence="2" id="KW-1185">Reference proteome</keyword>
<comment type="caution">
    <text evidence="1">The sequence shown here is derived from an EMBL/GenBank/DDBJ whole genome shotgun (WGS) entry which is preliminary data.</text>
</comment>